<dbReference type="Proteomes" id="UP000832011">
    <property type="component" value="Chromosome"/>
</dbReference>
<protein>
    <submittedName>
        <fullName evidence="2">Uncharacterized protein</fullName>
    </submittedName>
</protein>
<sequence>MWRTRICSILGFLVLSSHVSADVNDTCTQLAIGIGQFEKVRLQCDTGGIDSAFWQEQLKSLNCSQVLGDDVLTQIINTANNDAGYAAAAKGRTQFCEQDGTRLLQQLSTPM</sequence>
<feature type="signal peptide" evidence="1">
    <location>
        <begin position="1"/>
        <end position="21"/>
    </location>
</feature>
<proteinExistence type="predicted"/>
<evidence type="ECO:0000313" key="2">
    <source>
        <dbReference type="EMBL" id="UOO90747.1"/>
    </source>
</evidence>
<evidence type="ECO:0000313" key="3">
    <source>
        <dbReference type="Proteomes" id="UP000832011"/>
    </source>
</evidence>
<feature type="chain" id="PRO_5045582487" evidence="1">
    <location>
        <begin position="22"/>
        <end position="111"/>
    </location>
</feature>
<accession>A0ABY4EBH3</accession>
<reference evidence="2 3" key="1">
    <citation type="journal article" date="2022" name="Res Sq">
        <title>Evolution of multicellular longitudinally dividing oral cavity symbionts (Neisseriaceae).</title>
        <authorList>
            <person name="Nyongesa S."/>
            <person name="Weber P."/>
            <person name="Bernet E."/>
            <person name="Pullido F."/>
            <person name="Nieckarz M."/>
            <person name="Delaby M."/>
            <person name="Nieves C."/>
            <person name="Viehboeck T."/>
            <person name="Krause N."/>
            <person name="Rivera-Millot A."/>
            <person name="Nakamura A."/>
            <person name="Vischer N."/>
            <person name="VanNieuwenhze M."/>
            <person name="Brun Y."/>
            <person name="Cava F."/>
            <person name="Bulgheresi S."/>
            <person name="Veyrier F."/>
        </authorList>
    </citation>
    <scope>NUCLEOTIDE SEQUENCE [LARGE SCALE GENOMIC DNA]</scope>
    <source>
        <strain evidence="2 3">SN4</strain>
    </source>
</reference>
<keyword evidence="1" id="KW-0732">Signal</keyword>
<name>A0ABY4EBH3_9NEIS</name>
<dbReference type="RefSeq" id="WP_058305069.1">
    <property type="nucleotide sequence ID" value="NZ_CABKVG010000005.1"/>
</dbReference>
<gene>
    <name evidence="2" type="ORF">LVJ82_07205</name>
</gene>
<organism evidence="2 3">
    <name type="scientific">Vitreoscilla massiliensis</name>
    <dbReference type="NCBI Taxonomy" id="1689272"/>
    <lineage>
        <taxon>Bacteria</taxon>
        <taxon>Pseudomonadati</taxon>
        <taxon>Pseudomonadota</taxon>
        <taxon>Betaproteobacteria</taxon>
        <taxon>Neisseriales</taxon>
        <taxon>Neisseriaceae</taxon>
        <taxon>Vitreoscilla</taxon>
    </lineage>
</organism>
<evidence type="ECO:0000256" key="1">
    <source>
        <dbReference type="SAM" id="SignalP"/>
    </source>
</evidence>
<dbReference type="EMBL" id="CP091511">
    <property type="protein sequence ID" value="UOO90747.1"/>
    <property type="molecule type" value="Genomic_DNA"/>
</dbReference>
<keyword evidence="3" id="KW-1185">Reference proteome</keyword>